<gene>
    <name evidence="7" type="ORF">LzC2_24960</name>
</gene>
<dbReference type="Gene3D" id="1.10.150.130">
    <property type="match status" value="1"/>
</dbReference>
<dbReference type="Gene3D" id="1.10.443.10">
    <property type="entry name" value="Intergrase catalytic core"/>
    <property type="match status" value="1"/>
</dbReference>
<proteinExistence type="predicted"/>
<dbReference type="InterPro" id="IPR044068">
    <property type="entry name" value="CB"/>
</dbReference>
<evidence type="ECO:0000256" key="4">
    <source>
        <dbReference type="PROSITE-ProRule" id="PRU01248"/>
    </source>
</evidence>
<keyword evidence="2 4" id="KW-0238">DNA-binding</keyword>
<reference evidence="7 8" key="1">
    <citation type="journal article" date="2020" name="Syst. Appl. Microbiol.">
        <title>Alienimonas chondri sp. nov., a novel planctomycete isolated from the biofilm of the red alga Chondrus crispus.</title>
        <authorList>
            <person name="Vitorino I."/>
            <person name="Albuquerque L."/>
            <person name="Wiegand S."/>
            <person name="Kallscheuer N."/>
            <person name="da Costa M.S."/>
            <person name="Lobo-da-Cunha A."/>
            <person name="Jogler C."/>
            <person name="Lage O.M."/>
        </authorList>
    </citation>
    <scope>NUCLEOTIDE SEQUENCE [LARGE SCALE GENOMIC DNA]</scope>
    <source>
        <strain evidence="7 8">LzC2</strain>
    </source>
</reference>
<organism evidence="7 8">
    <name type="scientific">Alienimonas chondri</name>
    <dbReference type="NCBI Taxonomy" id="2681879"/>
    <lineage>
        <taxon>Bacteria</taxon>
        <taxon>Pseudomonadati</taxon>
        <taxon>Planctomycetota</taxon>
        <taxon>Planctomycetia</taxon>
        <taxon>Planctomycetales</taxon>
        <taxon>Planctomycetaceae</taxon>
        <taxon>Alienimonas</taxon>
    </lineage>
</organism>
<dbReference type="SUPFAM" id="SSF56349">
    <property type="entry name" value="DNA breaking-rejoining enzymes"/>
    <property type="match status" value="1"/>
</dbReference>
<keyword evidence="8" id="KW-1185">Reference proteome</keyword>
<dbReference type="PANTHER" id="PTHR30349">
    <property type="entry name" value="PHAGE INTEGRASE-RELATED"/>
    <property type="match status" value="1"/>
</dbReference>
<name>A0ABX1VEA6_9PLAN</name>
<comment type="caution">
    <text evidence="7">The sequence shown here is derived from an EMBL/GenBank/DDBJ whole genome shotgun (WGS) entry which is preliminary data.</text>
</comment>
<protein>
    <recommendedName>
        <fullName evidence="9">Integrase</fullName>
    </recommendedName>
</protein>
<evidence type="ECO:0000256" key="3">
    <source>
        <dbReference type="ARBA" id="ARBA00023172"/>
    </source>
</evidence>
<sequence>MRFVGPDRTRRSVILGKISKRSATDLAGLIDRLNAANIAGTVPSDEDARRVAALPEVMHGRFAAAGLIAPRRAAKPATLGPFVADYVDRHPGKHLTVYHLRNTGGLLVEYFGAERPLRSITRGDADRFAAWLATSGRNGNRKPATVGRYLGRAKQFFHAAERDELIDAGRNPFKDQKTATKADKSRQRFITPEEARRVLAACPDAEWRLIFALARYGGLRVPSELAPLTWDDIHWPDPSAADPKDQAGWMFVRSPKTEHHEDKESRVVPLFGDLLPYLEEAYHVARPGTVAVVPRAAPRNGRKANLGTQMNRIIERAGLVPWPKTFTNLRASRATEIARDFPAHLESEWIGHDAKTAREHYLQVTGADFATAAG</sequence>
<dbReference type="PROSITE" id="PS51900">
    <property type="entry name" value="CB"/>
    <property type="match status" value="1"/>
</dbReference>
<evidence type="ECO:0000256" key="2">
    <source>
        <dbReference type="ARBA" id="ARBA00023125"/>
    </source>
</evidence>
<dbReference type="Proteomes" id="UP000609651">
    <property type="component" value="Unassembled WGS sequence"/>
</dbReference>
<evidence type="ECO:0008006" key="9">
    <source>
        <dbReference type="Google" id="ProtNLM"/>
    </source>
</evidence>
<dbReference type="InterPro" id="IPR013762">
    <property type="entry name" value="Integrase-like_cat_sf"/>
</dbReference>
<evidence type="ECO:0000313" key="8">
    <source>
        <dbReference type="Proteomes" id="UP000609651"/>
    </source>
</evidence>
<dbReference type="InterPro" id="IPR050090">
    <property type="entry name" value="Tyrosine_recombinase_XerCD"/>
</dbReference>
<evidence type="ECO:0000313" key="7">
    <source>
        <dbReference type="EMBL" id="NNJ26412.1"/>
    </source>
</evidence>
<feature type="domain" description="Tyr recombinase" evidence="5">
    <location>
        <begin position="185"/>
        <end position="374"/>
    </location>
</feature>
<dbReference type="Pfam" id="PF00589">
    <property type="entry name" value="Phage_integrase"/>
    <property type="match status" value="1"/>
</dbReference>
<dbReference type="EMBL" id="WTPX01000077">
    <property type="protein sequence ID" value="NNJ26412.1"/>
    <property type="molecule type" value="Genomic_DNA"/>
</dbReference>
<evidence type="ECO:0000259" key="5">
    <source>
        <dbReference type="PROSITE" id="PS51898"/>
    </source>
</evidence>
<evidence type="ECO:0000256" key="1">
    <source>
        <dbReference type="ARBA" id="ARBA00022908"/>
    </source>
</evidence>
<evidence type="ECO:0000259" key="6">
    <source>
        <dbReference type="PROSITE" id="PS51900"/>
    </source>
</evidence>
<keyword evidence="1" id="KW-0229">DNA integration</keyword>
<feature type="domain" description="Core-binding (CB)" evidence="6">
    <location>
        <begin position="77"/>
        <end position="161"/>
    </location>
</feature>
<dbReference type="PROSITE" id="PS51898">
    <property type="entry name" value="TYR_RECOMBINASE"/>
    <property type="match status" value="1"/>
</dbReference>
<dbReference type="InterPro" id="IPR011010">
    <property type="entry name" value="DNA_brk_join_enz"/>
</dbReference>
<dbReference type="InterPro" id="IPR010998">
    <property type="entry name" value="Integrase_recombinase_N"/>
</dbReference>
<keyword evidence="3" id="KW-0233">DNA recombination</keyword>
<dbReference type="InterPro" id="IPR002104">
    <property type="entry name" value="Integrase_catalytic"/>
</dbReference>
<accession>A0ABX1VEA6</accession>